<dbReference type="AlphaFoldDB" id="A0A7Y9KTS3"/>
<proteinExistence type="predicted"/>
<feature type="transmembrane region" description="Helical" evidence="2">
    <location>
        <begin position="212"/>
        <end position="229"/>
    </location>
</feature>
<evidence type="ECO:0000313" key="4">
    <source>
        <dbReference type="EMBL" id="NYE38740.1"/>
    </source>
</evidence>
<evidence type="ECO:0000313" key="5">
    <source>
        <dbReference type="Proteomes" id="UP000549911"/>
    </source>
</evidence>
<evidence type="ECO:0000256" key="1">
    <source>
        <dbReference type="SAM" id="MobiDB-lite"/>
    </source>
</evidence>
<dbReference type="Pfam" id="PF01757">
    <property type="entry name" value="Acyl_transf_3"/>
    <property type="match status" value="1"/>
</dbReference>
<protein>
    <submittedName>
        <fullName evidence="4">Peptidoglycan/LPS O-acetylase OafA/YrhL</fullName>
    </submittedName>
</protein>
<name>A0A7Y9KTS3_9ACTN</name>
<feature type="transmembrane region" description="Helical" evidence="2">
    <location>
        <begin position="322"/>
        <end position="340"/>
    </location>
</feature>
<dbReference type="RefSeq" id="WP_257030086.1">
    <property type="nucleotide sequence ID" value="NZ_JACCBW010000006.1"/>
</dbReference>
<feature type="transmembrane region" description="Helical" evidence="2">
    <location>
        <begin position="175"/>
        <end position="192"/>
    </location>
</feature>
<dbReference type="GO" id="GO:0016747">
    <property type="term" value="F:acyltransferase activity, transferring groups other than amino-acyl groups"/>
    <property type="evidence" value="ECO:0007669"/>
    <property type="project" value="InterPro"/>
</dbReference>
<dbReference type="GO" id="GO:0009103">
    <property type="term" value="P:lipopolysaccharide biosynthetic process"/>
    <property type="evidence" value="ECO:0007669"/>
    <property type="project" value="TreeGrafter"/>
</dbReference>
<evidence type="ECO:0000256" key="2">
    <source>
        <dbReference type="SAM" id="Phobius"/>
    </source>
</evidence>
<comment type="caution">
    <text evidence="4">The sequence shown here is derived from an EMBL/GenBank/DDBJ whole genome shotgun (WGS) entry which is preliminary data.</text>
</comment>
<sequence length="428" mass="45475">MPRPAGPGPAVDFPVLDSLRAVAAIAVLATHAAFWSGAYSHHVWGTPLARLDVGVAVFFVLSGFLLSRPWLARHRAGSAPPSAARYLWRRALRLVPVYVVTVVGAMTLLPGNRGASLGDWVSTLLLADIYVDDRLPDGLTQMWSLSTEVAFYLALPALMWLALSRRRGWGSGRDRLPVVVVAMAAVTVVWLLDLSVRLDQGGSMIRLWLPSYLVWFAVGIVLAACDVALRGPRGGDGWPGWERLAAVVGEMGRSPGLCWVAAAALFAIAATPVAGPPDLTPPTLGAALTKNLLYAAIAGLVILPGVFARPDGLFARVLSSPVLRHVGHLSYGIFCVHLVLLELVADWRDMPLFAGNGLELFALTLLLSLAVSEVLHRCVERPALRLRDLGRRTSTSATTSAPTASAASSWGAASAPAQPSADPSGRHQ</sequence>
<organism evidence="4 5">
    <name type="scientific">Nocardioides cavernae</name>
    <dbReference type="NCBI Taxonomy" id="1921566"/>
    <lineage>
        <taxon>Bacteria</taxon>
        <taxon>Bacillati</taxon>
        <taxon>Actinomycetota</taxon>
        <taxon>Actinomycetes</taxon>
        <taxon>Propionibacteriales</taxon>
        <taxon>Nocardioidaceae</taxon>
        <taxon>Nocardioides</taxon>
    </lineage>
</organism>
<feature type="domain" description="Acyltransferase 3" evidence="3">
    <location>
        <begin position="16"/>
        <end position="372"/>
    </location>
</feature>
<feature type="compositionally biased region" description="Low complexity" evidence="1">
    <location>
        <begin position="393"/>
        <end position="428"/>
    </location>
</feature>
<dbReference type="GO" id="GO:0016020">
    <property type="term" value="C:membrane"/>
    <property type="evidence" value="ECO:0007669"/>
    <property type="project" value="TreeGrafter"/>
</dbReference>
<gene>
    <name evidence="4" type="ORF">F4692_003891</name>
</gene>
<feature type="transmembrane region" description="Helical" evidence="2">
    <location>
        <begin position="91"/>
        <end position="109"/>
    </location>
</feature>
<feature type="transmembrane region" description="Helical" evidence="2">
    <location>
        <begin position="21"/>
        <end position="41"/>
    </location>
</feature>
<accession>A0A7Y9KTS3</accession>
<dbReference type="EMBL" id="JACCBW010000006">
    <property type="protein sequence ID" value="NYE38740.1"/>
    <property type="molecule type" value="Genomic_DNA"/>
</dbReference>
<dbReference type="InterPro" id="IPR050879">
    <property type="entry name" value="Acyltransferase_3"/>
</dbReference>
<dbReference type="PANTHER" id="PTHR23028">
    <property type="entry name" value="ACETYLTRANSFERASE"/>
    <property type="match status" value="1"/>
</dbReference>
<feature type="transmembrane region" description="Helical" evidence="2">
    <location>
        <begin position="142"/>
        <end position="163"/>
    </location>
</feature>
<feature type="transmembrane region" description="Helical" evidence="2">
    <location>
        <begin position="53"/>
        <end position="71"/>
    </location>
</feature>
<feature type="transmembrane region" description="Helical" evidence="2">
    <location>
        <begin position="293"/>
        <end position="310"/>
    </location>
</feature>
<keyword evidence="2" id="KW-1133">Transmembrane helix</keyword>
<evidence type="ECO:0000259" key="3">
    <source>
        <dbReference type="Pfam" id="PF01757"/>
    </source>
</evidence>
<dbReference type="PANTHER" id="PTHR23028:SF53">
    <property type="entry name" value="ACYL_TRANSF_3 DOMAIN-CONTAINING PROTEIN"/>
    <property type="match status" value="1"/>
</dbReference>
<feature type="transmembrane region" description="Helical" evidence="2">
    <location>
        <begin position="360"/>
        <end position="379"/>
    </location>
</feature>
<reference evidence="4 5" key="1">
    <citation type="submission" date="2020-07" db="EMBL/GenBank/DDBJ databases">
        <authorList>
            <person name="Partida-Martinez L."/>
            <person name="Huntemann M."/>
            <person name="Clum A."/>
            <person name="Wang J."/>
            <person name="Palaniappan K."/>
            <person name="Ritter S."/>
            <person name="Chen I.-M."/>
            <person name="Stamatis D."/>
            <person name="Reddy T."/>
            <person name="O'Malley R."/>
            <person name="Daum C."/>
            <person name="Shapiro N."/>
            <person name="Ivanova N."/>
            <person name="Kyrpides N."/>
            <person name="Woyke T."/>
        </authorList>
    </citation>
    <scope>NUCLEOTIDE SEQUENCE [LARGE SCALE GENOMIC DNA]</scope>
    <source>
        <strain evidence="4 5">AT2.17</strain>
    </source>
</reference>
<keyword evidence="5" id="KW-1185">Reference proteome</keyword>
<feature type="transmembrane region" description="Helical" evidence="2">
    <location>
        <begin position="256"/>
        <end position="273"/>
    </location>
</feature>
<keyword evidence="2" id="KW-0472">Membrane</keyword>
<dbReference type="Proteomes" id="UP000549911">
    <property type="component" value="Unassembled WGS sequence"/>
</dbReference>
<dbReference type="InterPro" id="IPR002656">
    <property type="entry name" value="Acyl_transf_3_dom"/>
</dbReference>
<reference evidence="4 5" key="2">
    <citation type="submission" date="2020-08" db="EMBL/GenBank/DDBJ databases">
        <title>The Agave Microbiome: Exploring the role of microbial communities in plant adaptations to desert environments.</title>
        <authorList>
            <person name="Partida-Martinez L.P."/>
        </authorList>
    </citation>
    <scope>NUCLEOTIDE SEQUENCE [LARGE SCALE GENOMIC DNA]</scope>
    <source>
        <strain evidence="4 5">AT2.17</strain>
    </source>
</reference>
<keyword evidence="2" id="KW-0812">Transmembrane</keyword>
<feature type="region of interest" description="Disordered" evidence="1">
    <location>
        <begin position="392"/>
        <end position="428"/>
    </location>
</feature>